<dbReference type="KEGG" id="apac:S7S_15800"/>
<organism evidence="3 4">
    <name type="scientific">Isoalcanivorax pacificus W11-5</name>
    <dbReference type="NCBI Taxonomy" id="391936"/>
    <lineage>
        <taxon>Bacteria</taxon>
        <taxon>Pseudomonadati</taxon>
        <taxon>Pseudomonadota</taxon>
        <taxon>Gammaproteobacteria</taxon>
        <taxon>Oceanospirillales</taxon>
        <taxon>Alcanivoracaceae</taxon>
        <taxon>Isoalcanivorax</taxon>
    </lineage>
</organism>
<dbReference type="Gene3D" id="3.40.50.80">
    <property type="entry name" value="Nucleotide-binding domain of ferredoxin-NADP reductase (FNR) module"/>
    <property type="match status" value="1"/>
</dbReference>
<dbReference type="InterPro" id="IPR050415">
    <property type="entry name" value="MRET"/>
</dbReference>
<dbReference type="InterPro" id="IPR001433">
    <property type="entry name" value="OxRdtase_FAD/NAD-bd"/>
</dbReference>
<dbReference type="SUPFAM" id="SSF63380">
    <property type="entry name" value="Riboflavin synthase domain-like"/>
    <property type="match status" value="1"/>
</dbReference>
<dbReference type="AlphaFoldDB" id="A0A0B4XTD4"/>
<dbReference type="PRINTS" id="PR00406">
    <property type="entry name" value="CYTB5RDTASE"/>
</dbReference>
<dbReference type="InterPro" id="IPR008333">
    <property type="entry name" value="Cbr1-like_FAD-bd_dom"/>
</dbReference>
<keyword evidence="4" id="KW-1185">Reference proteome</keyword>
<dbReference type="SUPFAM" id="SSF54292">
    <property type="entry name" value="2Fe-2S ferredoxin-like"/>
    <property type="match status" value="1"/>
</dbReference>
<reference evidence="3 4" key="1">
    <citation type="journal article" date="2012" name="J. Bacteriol.">
        <title>Genome sequence of an alkane-degrading bacterium, Alcanivorax pacificus type strain W11-5, isolated from deep sea sediment.</title>
        <authorList>
            <person name="Lai Q."/>
            <person name="Shao Z."/>
        </authorList>
    </citation>
    <scope>NUCLEOTIDE SEQUENCE [LARGE SCALE GENOMIC DNA]</scope>
    <source>
        <strain evidence="3 4">W11-5</strain>
    </source>
</reference>
<dbReference type="Proteomes" id="UP000006764">
    <property type="component" value="Chromosome"/>
</dbReference>
<protein>
    <submittedName>
        <fullName evidence="3">Oxidoreductase</fullName>
    </submittedName>
</protein>
<dbReference type="HOGENOM" id="CLU_003827_14_2_6"/>
<gene>
    <name evidence="3" type="ORF">S7S_15800</name>
</gene>
<dbReference type="InterPro" id="IPR001041">
    <property type="entry name" value="2Fe-2S_ferredoxin-type"/>
</dbReference>
<dbReference type="GO" id="GO:0016491">
    <property type="term" value="F:oxidoreductase activity"/>
    <property type="evidence" value="ECO:0007669"/>
    <property type="project" value="InterPro"/>
</dbReference>
<evidence type="ECO:0000259" key="2">
    <source>
        <dbReference type="PROSITE" id="PS51384"/>
    </source>
</evidence>
<dbReference type="Pfam" id="PF00970">
    <property type="entry name" value="FAD_binding_6"/>
    <property type="match status" value="1"/>
</dbReference>
<dbReference type="SUPFAM" id="SSF52343">
    <property type="entry name" value="Ferredoxin reductase-like, C-terminal NADP-linked domain"/>
    <property type="match status" value="1"/>
</dbReference>
<dbReference type="PROSITE" id="PS51384">
    <property type="entry name" value="FAD_FR"/>
    <property type="match status" value="1"/>
</dbReference>
<proteinExistence type="predicted"/>
<dbReference type="InterPro" id="IPR036010">
    <property type="entry name" value="2Fe-2S_ferredoxin-like_sf"/>
</dbReference>
<dbReference type="InterPro" id="IPR017938">
    <property type="entry name" value="Riboflavin_synthase-like_b-brl"/>
</dbReference>
<evidence type="ECO:0000259" key="1">
    <source>
        <dbReference type="PROSITE" id="PS51085"/>
    </source>
</evidence>
<dbReference type="STRING" id="391936.S7S_15800"/>
<dbReference type="PANTHER" id="PTHR47354">
    <property type="entry name" value="NADH OXIDOREDUCTASE HCR"/>
    <property type="match status" value="1"/>
</dbReference>
<accession>A0A0B4XTD4</accession>
<evidence type="ECO:0000313" key="4">
    <source>
        <dbReference type="Proteomes" id="UP000006764"/>
    </source>
</evidence>
<dbReference type="PANTHER" id="PTHR47354:SF3">
    <property type="entry name" value="OXIDOREDUCTASE-RELATED"/>
    <property type="match status" value="1"/>
</dbReference>
<dbReference type="Pfam" id="PF00111">
    <property type="entry name" value="Fer2"/>
    <property type="match status" value="1"/>
</dbReference>
<dbReference type="CDD" id="cd06216">
    <property type="entry name" value="FNR_iron_sulfur_binding_2"/>
    <property type="match status" value="1"/>
</dbReference>
<feature type="domain" description="FAD-binding FR-type" evidence="2">
    <location>
        <begin position="24"/>
        <end position="124"/>
    </location>
</feature>
<dbReference type="PROSITE" id="PS51085">
    <property type="entry name" value="2FE2S_FER_2"/>
    <property type="match status" value="1"/>
</dbReference>
<dbReference type="InterPro" id="IPR012675">
    <property type="entry name" value="Beta-grasp_dom_sf"/>
</dbReference>
<dbReference type="GO" id="GO:0051536">
    <property type="term" value="F:iron-sulfur cluster binding"/>
    <property type="evidence" value="ECO:0007669"/>
    <property type="project" value="InterPro"/>
</dbReference>
<name>A0A0B4XTD4_9GAMM</name>
<feature type="domain" description="2Fe-2S ferredoxin-type" evidence="1">
    <location>
        <begin position="266"/>
        <end position="348"/>
    </location>
</feature>
<dbReference type="EMBL" id="CP004387">
    <property type="protein sequence ID" value="AJD49572.1"/>
    <property type="molecule type" value="Genomic_DNA"/>
</dbReference>
<evidence type="ECO:0000313" key="3">
    <source>
        <dbReference type="EMBL" id="AJD49572.1"/>
    </source>
</evidence>
<dbReference type="InterPro" id="IPR017927">
    <property type="entry name" value="FAD-bd_FR_type"/>
</dbReference>
<dbReference type="Pfam" id="PF00175">
    <property type="entry name" value="NAD_binding_1"/>
    <property type="match status" value="1"/>
</dbReference>
<dbReference type="InterPro" id="IPR039261">
    <property type="entry name" value="FNR_nucleotide-bd"/>
</dbReference>
<dbReference type="Gene3D" id="3.10.20.30">
    <property type="match status" value="1"/>
</dbReference>
<sequence length="348" mass="37271">MLSPLVNPQVFDFWASHLSPTLSWERPLAKVLARRVEARDTVTLVLRPNRHVGGFAPGQHVSVTVSVNGVRLTRSYSPSWLGRRRMAITVKKMPGGKVSEWLTECCDEGDVLEIGPAFGDMTQPSLERPWLLVAAGSGITPMMSLLRAAATLERPLPPIALLYWARTRADLCFGRELDQLAARLPSLTVQRLLTRESVLLPEEHSGRPDETLLRALVPDLAAQQAYVCGPAGFVATVRTLLEGAVATCQAEAFSLPDVSVVEGQPVQVTLARSGRVLSVPAGAPLLAALEARGERPAHGCRMGICNTCVCGKLAGTTGDLLGGGLSQEPMGAMKLCVSTARTDITLDL</sequence>
<dbReference type="Gene3D" id="2.40.30.10">
    <property type="entry name" value="Translation factors"/>
    <property type="match status" value="1"/>
</dbReference>
<dbReference type="CDD" id="cd00207">
    <property type="entry name" value="fer2"/>
    <property type="match status" value="1"/>
</dbReference>